<name>A0ABR3ZAV5_9PEZI</name>
<keyword evidence="2" id="KW-1185">Reference proteome</keyword>
<dbReference type="Proteomes" id="UP001583280">
    <property type="component" value="Unassembled WGS sequence"/>
</dbReference>
<evidence type="ECO:0000313" key="1">
    <source>
        <dbReference type="EMBL" id="KAL1896968.1"/>
    </source>
</evidence>
<dbReference type="EMBL" id="JAWDJO010000051">
    <property type="protein sequence ID" value="KAL1896968.1"/>
    <property type="molecule type" value="Genomic_DNA"/>
</dbReference>
<organism evidence="1 2">
    <name type="scientific">Ceratocystis pirilliformis</name>
    <dbReference type="NCBI Taxonomy" id="259994"/>
    <lineage>
        <taxon>Eukaryota</taxon>
        <taxon>Fungi</taxon>
        <taxon>Dikarya</taxon>
        <taxon>Ascomycota</taxon>
        <taxon>Pezizomycotina</taxon>
        <taxon>Sordariomycetes</taxon>
        <taxon>Hypocreomycetidae</taxon>
        <taxon>Microascales</taxon>
        <taxon>Ceratocystidaceae</taxon>
        <taxon>Ceratocystis</taxon>
    </lineage>
</organism>
<proteinExistence type="predicted"/>
<protein>
    <submittedName>
        <fullName evidence="1">Uncharacterized protein</fullName>
    </submittedName>
</protein>
<accession>A0ABR3ZAV5</accession>
<gene>
    <name evidence="1" type="ORF">Cpir12675_002547</name>
</gene>
<reference evidence="1 2" key="1">
    <citation type="journal article" date="2024" name="IMA Fungus">
        <title>IMA Genome - F19 : A genome assembly and annotation guide to empower mycologists, including annotated draft genome sequences of Ceratocystis pirilliformis, Diaporthe australafricana, Fusarium ophioides, Paecilomyces lecythidis, and Sporothrix stenoceras.</title>
        <authorList>
            <person name="Aylward J."/>
            <person name="Wilson A.M."/>
            <person name="Visagie C.M."/>
            <person name="Spraker J."/>
            <person name="Barnes I."/>
            <person name="Buitendag C."/>
            <person name="Ceriani C."/>
            <person name="Del Mar Angel L."/>
            <person name="du Plessis D."/>
            <person name="Fuchs T."/>
            <person name="Gasser K."/>
            <person name="Kramer D."/>
            <person name="Li W."/>
            <person name="Munsamy K."/>
            <person name="Piso A."/>
            <person name="Price J.L."/>
            <person name="Sonnekus B."/>
            <person name="Thomas C."/>
            <person name="van der Nest A."/>
            <person name="van Dijk A."/>
            <person name="van Heerden A."/>
            <person name="van Vuuren N."/>
            <person name="Yilmaz N."/>
            <person name="Duong T.A."/>
            <person name="van der Merwe N.A."/>
            <person name="Wingfield M.J."/>
            <person name="Wingfield B.D."/>
        </authorList>
    </citation>
    <scope>NUCLEOTIDE SEQUENCE [LARGE SCALE GENOMIC DNA]</scope>
    <source>
        <strain evidence="1 2">CMW 12675</strain>
    </source>
</reference>
<evidence type="ECO:0000313" key="2">
    <source>
        <dbReference type="Proteomes" id="UP001583280"/>
    </source>
</evidence>
<comment type="caution">
    <text evidence="1">The sequence shown here is derived from an EMBL/GenBank/DDBJ whole genome shotgun (WGS) entry which is preliminary data.</text>
</comment>
<sequence length="130" mass="14255">MAVKHRAYDNFDESTKNSAYDYIKIGCKQLGFDEVPTIGLMMCLRCKSTGTAARPPSGDNKTNLGIILSVGLDSEQYPVSVGSRTRSGSPGNEQVLEVLQSLISEVNKMVVKENNKDACQYLAFQSKFLP</sequence>